<dbReference type="InterPro" id="IPR002569">
    <property type="entry name" value="Met_Sox_Rdtase_MsrA_dom"/>
</dbReference>
<dbReference type="SUPFAM" id="SSF55068">
    <property type="entry name" value="Peptide methionine sulfoxide reductase"/>
    <property type="match status" value="1"/>
</dbReference>
<comment type="catalytic activity">
    <reaction evidence="4 6">
        <text>L-methionyl-[protein] + [thioredoxin]-disulfide + H2O = L-methionyl-(S)-S-oxide-[protein] + [thioredoxin]-dithiol</text>
        <dbReference type="Rhea" id="RHEA:14217"/>
        <dbReference type="Rhea" id="RHEA-COMP:10698"/>
        <dbReference type="Rhea" id="RHEA-COMP:10700"/>
        <dbReference type="Rhea" id="RHEA-COMP:12313"/>
        <dbReference type="Rhea" id="RHEA-COMP:12315"/>
        <dbReference type="ChEBI" id="CHEBI:15377"/>
        <dbReference type="ChEBI" id="CHEBI:16044"/>
        <dbReference type="ChEBI" id="CHEBI:29950"/>
        <dbReference type="ChEBI" id="CHEBI:44120"/>
        <dbReference type="ChEBI" id="CHEBI:50058"/>
        <dbReference type="EC" id="1.8.4.11"/>
    </reaction>
</comment>
<comment type="similarity">
    <text evidence="1 6">Belongs to the MsrA Met sulfoxide reductase family.</text>
</comment>
<dbReference type="GO" id="GO:0008113">
    <property type="term" value="F:peptide-methionine (S)-S-oxide reductase activity"/>
    <property type="evidence" value="ECO:0007669"/>
    <property type="project" value="UniProtKB-UniRule"/>
</dbReference>
<dbReference type="RefSeq" id="WP_011191350.1">
    <property type="nucleotide sequence ID" value="NZ_ARYZ02000061.1"/>
</dbReference>
<evidence type="ECO:0000313" key="8">
    <source>
        <dbReference type="EMBL" id="ATP11605.1"/>
    </source>
</evidence>
<accession>A0A2D1QMZ0</accession>
<dbReference type="AlphaFoldDB" id="A0A2D1QMZ0"/>
<evidence type="ECO:0000256" key="6">
    <source>
        <dbReference type="HAMAP-Rule" id="MF_01401"/>
    </source>
</evidence>
<evidence type="ECO:0000256" key="4">
    <source>
        <dbReference type="ARBA" id="ARBA00047806"/>
    </source>
</evidence>
<gene>
    <name evidence="8" type="primary">msrA3</name>
    <name evidence="6" type="synonym">msrA</name>
    <name evidence="8" type="ORF">Asalp_45470</name>
</gene>
<reference evidence="9" key="1">
    <citation type="journal article" date="2018" name="BMC Genomics">
        <title>The complete and fully assembled genome sequence of Aeromonas salmonicida subsp. pectinolytica and its comparative analysis with other Aeromonas species: investigation of the mobilome in environmental and pathogenic strains.</title>
        <authorList>
            <person name="Pfeiffer F."/>
            <person name="Zamora-Lagos M.A."/>
            <person name="Blettinger M."/>
            <person name="Yeroslaviz A."/>
            <person name="Dahl A."/>
            <person name="Gruber S."/>
            <person name="Habermann B.H."/>
        </authorList>
    </citation>
    <scope>NUCLEOTIDE SEQUENCE [LARGE SCALE GENOMIC DNA]</scope>
    <source>
        <strain evidence="9">34mel</strain>
    </source>
</reference>
<proteinExistence type="inferred from homology"/>
<dbReference type="Proteomes" id="UP000222916">
    <property type="component" value="Chromosome"/>
</dbReference>
<comment type="catalytic activity">
    <reaction evidence="5 6">
        <text>[thioredoxin]-disulfide + L-methionine + H2O = L-methionine (S)-S-oxide + [thioredoxin]-dithiol</text>
        <dbReference type="Rhea" id="RHEA:19993"/>
        <dbReference type="Rhea" id="RHEA-COMP:10698"/>
        <dbReference type="Rhea" id="RHEA-COMP:10700"/>
        <dbReference type="ChEBI" id="CHEBI:15377"/>
        <dbReference type="ChEBI" id="CHEBI:29950"/>
        <dbReference type="ChEBI" id="CHEBI:50058"/>
        <dbReference type="ChEBI" id="CHEBI:57844"/>
        <dbReference type="ChEBI" id="CHEBI:58772"/>
        <dbReference type="EC" id="1.8.4.11"/>
    </reaction>
</comment>
<feature type="domain" description="Peptide methionine sulphoxide reductase MsrA" evidence="7">
    <location>
        <begin position="16"/>
        <end position="162"/>
    </location>
</feature>
<dbReference type="HAMAP" id="MF_01401">
    <property type="entry name" value="MsrA"/>
    <property type="match status" value="1"/>
</dbReference>
<evidence type="ECO:0000256" key="1">
    <source>
        <dbReference type="ARBA" id="ARBA00005591"/>
    </source>
</evidence>
<dbReference type="PANTHER" id="PTHR43774">
    <property type="entry name" value="PEPTIDE METHIONINE SULFOXIDE REDUCTASE"/>
    <property type="match status" value="1"/>
</dbReference>
<comment type="function">
    <text evidence="3 6">Has an important function as a repair enzyme for proteins that have been inactivated by oxidation. Catalyzes the reversible oxidation-reduction of methionine sulfoxide in proteins to methionine.</text>
</comment>
<dbReference type="Pfam" id="PF01625">
    <property type="entry name" value="PMSR"/>
    <property type="match status" value="1"/>
</dbReference>
<dbReference type="GeneID" id="99634136"/>
<keyword evidence="2 6" id="KW-0560">Oxidoreductase</keyword>
<dbReference type="EC" id="1.8.4.11" evidence="6"/>
<dbReference type="GO" id="GO:0033744">
    <property type="term" value="F:L-methionine:thioredoxin-disulfide S-oxidoreductase activity"/>
    <property type="evidence" value="ECO:0007669"/>
    <property type="project" value="RHEA"/>
</dbReference>
<sequence length="187" mass="21005">MSQSPTGNRAAATERAILAGGCFWGMEDLLRRARGVISTRVGYTGGEMPDPTYARHYGHAEAVEVTFDPSVLAYRSLLELFFQIHDPTTYEQQGSDVGPSYRSAIFYTTEVQKEVALTTIAEIEASGSWPGPVVSEINPEEPFWEAEPEHQEYLVRYPGGYSCHFVRPTWRLDRSDERPAVILDRKS</sequence>
<evidence type="ECO:0000256" key="2">
    <source>
        <dbReference type="ARBA" id="ARBA00023002"/>
    </source>
</evidence>
<evidence type="ECO:0000259" key="7">
    <source>
        <dbReference type="Pfam" id="PF01625"/>
    </source>
</evidence>
<dbReference type="NCBIfam" id="TIGR00401">
    <property type="entry name" value="msrA"/>
    <property type="match status" value="1"/>
</dbReference>
<dbReference type="EMBL" id="CP022426">
    <property type="protein sequence ID" value="ATP11605.1"/>
    <property type="molecule type" value="Genomic_DNA"/>
</dbReference>
<dbReference type="GeneID" id="78550989"/>
<dbReference type="PANTHER" id="PTHR43774:SF1">
    <property type="entry name" value="PEPTIDE METHIONINE SULFOXIDE REDUCTASE MSRA 2"/>
    <property type="match status" value="1"/>
</dbReference>
<dbReference type="InterPro" id="IPR036509">
    <property type="entry name" value="Met_Sox_Rdtase_MsrA_sf"/>
</dbReference>
<dbReference type="Gene3D" id="3.30.1060.10">
    <property type="entry name" value="Peptide methionine sulphoxide reductase MsrA"/>
    <property type="match status" value="1"/>
</dbReference>
<evidence type="ECO:0000256" key="3">
    <source>
        <dbReference type="ARBA" id="ARBA00024679"/>
    </source>
</evidence>
<protein>
    <recommendedName>
        <fullName evidence="6">Peptide methionine sulfoxide reductase MsrA</fullName>
        <shortName evidence="6">Protein-methionine-S-oxide reductase</shortName>
        <ecNumber evidence="6">1.8.4.11</ecNumber>
    </recommendedName>
    <alternativeName>
        <fullName evidence="6">Peptide-methionine (S)-S-oxide reductase</fullName>
        <shortName evidence="6">Peptide Met(O) reductase</shortName>
    </alternativeName>
</protein>
<dbReference type="FunFam" id="3.30.1060.10:FF:000005">
    <property type="entry name" value="Peptide methionine sulfoxide reductase MsrA"/>
    <property type="match status" value="1"/>
</dbReference>
<feature type="active site" evidence="6">
    <location>
        <position position="22"/>
    </location>
</feature>
<organism evidence="8 9">
    <name type="scientific">Aeromonas salmonicida subsp. pectinolytica 34mel</name>
    <dbReference type="NCBI Taxonomy" id="1324960"/>
    <lineage>
        <taxon>Bacteria</taxon>
        <taxon>Pseudomonadati</taxon>
        <taxon>Pseudomonadota</taxon>
        <taxon>Gammaproteobacteria</taxon>
        <taxon>Aeromonadales</taxon>
        <taxon>Aeromonadaceae</taxon>
        <taxon>Aeromonas</taxon>
    </lineage>
</organism>
<evidence type="ECO:0000256" key="5">
    <source>
        <dbReference type="ARBA" id="ARBA00048782"/>
    </source>
</evidence>
<evidence type="ECO:0000313" key="9">
    <source>
        <dbReference type="Proteomes" id="UP000222916"/>
    </source>
</evidence>
<name>A0A2D1QMZ0_AERSA</name>